<keyword evidence="7" id="KW-1185">Reference proteome</keyword>
<feature type="transmembrane region" description="Helical" evidence="4">
    <location>
        <begin position="248"/>
        <end position="270"/>
    </location>
</feature>
<dbReference type="EMBL" id="ATLV01024779">
    <property type="status" value="NOT_ANNOTATED_CDS"/>
    <property type="molecule type" value="Genomic_DNA"/>
</dbReference>
<keyword evidence="4" id="KW-1133">Transmembrane helix</keyword>
<organism evidence="5">
    <name type="scientific">Anopheles sinensis</name>
    <name type="common">Mosquito</name>
    <dbReference type="NCBI Taxonomy" id="74873"/>
    <lineage>
        <taxon>Eukaryota</taxon>
        <taxon>Metazoa</taxon>
        <taxon>Ecdysozoa</taxon>
        <taxon>Arthropoda</taxon>
        <taxon>Hexapoda</taxon>
        <taxon>Insecta</taxon>
        <taxon>Pterygota</taxon>
        <taxon>Neoptera</taxon>
        <taxon>Endopterygota</taxon>
        <taxon>Diptera</taxon>
        <taxon>Nematocera</taxon>
        <taxon>Culicoidea</taxon>
        <taxon>Culicidae</taxon>
        <taxon>Anophelinae</taxon>
        <taxon>Anopheles</taxon>
    </lineage>
</organism>
<dbReference type="OMA" id="RWVFIAM"/>
<evidence type="ECO:0000256" key="3">
    <source>
        <dbReference type="ARBA" id="ARBA00022737"/>
    </source>
</evidence>
<dbReference type="InterPro" id="IPR001611">
    <property type="entry name" value="Leu-rich_rpt"/>
</dbReference>
<accession>A0A084WNY3</accession>
<dbReference type="OrthoDB" id="676979at2759"/>
<dbReference type="AlphaFoldDB" id="A0A084WNY3"/>
<dbReference type="VEuPathDB" id="VectorBase:ASIS010294"/>
<dbReference type="VEuPathDB" id="VectorBase:ASIC020090"/>
<keyword evidence="4" id="KW-0812">Transmembrane</keyword>
<keyword evidence="2" id="KW-0732">Signal</keyword>
<evidence type="ECO:0000256" key="4">
    <source>
        <dbReference type="SAM" id="Phobius"/>
    </source>
</evidence>
<evidence type="ECO:0000313" key="5">
    <source>
        <dbReference type="EMBL" id="KFB51927.1"/>
    </source>
</evidence>
<reference evidence="5 7" key="1">
    <citation type="journal article" date="2014" name="BMC Genomics">
        <title>Genome sequence of Anopheles sinensis provides insight into genetics basis of mosquito competence for malaria parasites.</title>
        <authorList>
            <person name="Zhou D."/>
            <person name="Zhang D."/>
            <person name="Ding G."/>
            <person name="Shi L."/>
            <person name="Hou Q."/>
            <person name="Ye Y."/>
            <person name="Xu Y."/>
            <person name="Zhou H."/>
            <person name="Xiong C."/>
            <person name="Li S."/>
            <person name="Yu J."/>
            <person name="Hong S."/>
            <person name="Yu X."/>
            <person name="Zou P."/>
            <person name="Chen C."/>
            <person name="Chang X."/>
            <person name="Wang W."/>
            <person name="Lv Y."/>
            <person name="Sun Y."/>
            <person name="Ma L."/>
            <person name="Shen B."/>
            <person name="Zhu C."/>
        </authorList>
    </citation>
    <scope>NUCLEOTIDE SEQUENCE [LARGE SCALE GENOMIC DNA]</scope>
</reference>
<dbReference type="PROSITE" id="PS51450">
    <property type="entry name" value="LRR"/>
    <property type="match status" value="2"/>
</dbReference>
<dbReference type="Gene3D" id="3.80.10.10">
    <property type="entry name" value="Ribonuclease Inhibitor"/>
    <property type="match status" value="1"/>
</dbReference>
<keyword evidence="4" id="KW-0472">Membrane</keyword>
<dbReference type="SUPFAM" id="SSF52058">
    <property type="entry name" value="L domain-like"/>
    <property type="match status" value="1"/>
</dbReference>
<dbReference type="InterPro" id="IPR050328">
    <property type="entry name" value="Dev_Immune_Receptor"/>
</dbReference>
<keyword evidence="3" id="KW-0677">Repeat</keyword>
<dbReference type="EnsemblMetazoa" id="ASIC020090-RA">
    <property type="protein sequence ID" value="ASIC020090-PA"/>
    <property type="gene ID" value="ASIC020090"/>
</dbReference>
<evidence type="ECO:0000313" key="7">
    <source>
        <dbReference type="Proteomes" id="UP000030765"/>
    </source>
</evidence>
<protein>
    <submittedName>
        <fullName evidence="5">AGAP013186-PA-like protein</fullName>
    </submittedName>
</protein>
<evidence type="ECO:0000313" key="6">
    <source>
        <dbReference type="EnsemblMetazoa" id="ASIC020090-PA"/>
    </source>
</evidence>
<evidence type="ECO:0000256" key="2">
    <source>
        <dbReference type="ARBA" id="ARBA00022729"/>
    </source>
</evidence>
<gene>
    <name evidence="5" type="ORF">ZHAS_00020090</name>
</gene>
<reference evidence="6" key="2">
    <citation type="submission" date="2020-05" db="UniProtKB">
        <authorList>
            <consortium name="EnsemblMetazoa"/>
        </authorList>
    </citation>
    <scope>IDENTIFICATION</scope>
</reference>
<keyword evidence="1" id="KW-0433">Leucine-rich repeat</keyword>
<name>A0A084WNY3_ANOSI</name>
<sequence length="275" mass="31086">MEQYYYDRHLGITVYDSVLHLTILHNPTSVQIGYNRINELHMPTDLQMGEFKQNSISNVLTNSSLSYAVTYLDLQGNTIGDVSNLSALVNLQTLNLENNNIKEINAQIFAGMHNLSMLYLGYNGFQKLEFKDFPKALTNLWLFNNHLNNLDLVNVTLPSLTVLDLESNNLKTIDLVAVFAAFPGLQFLPIAQNDFAVSEAKRIIAELARHNVTHYFGEPEGFCDSSEFEVSKICFPGSVLIGRSVWKALVLLVLGVIVVAMFVGSVRWIWFQMRY</sequence>
<dbReference type="Proteomes" id="UP000030765">
    <property type="component" value="Unassembled WGS sequence"/>
</dbReference>
<dbReference type="InterPro" id="IPR003591">
    <property type="entry name" value="Leu-rich_rpt_typical-subtyp"/>
</dbReference>
<dbReference type="Pfam" id="PF13855">
    <property type="entry name" value="LRR_8"/>
    <property type="match status" value="1"/>
</dbReference>
<evidence type="ECO:0000256" key="1">
    <source>
        <dbReference type="ARBA" id="ARBA00022614"/>
    </source>
</evidence>
<dbReference type="SMART" id="SM00369">
    <property type="entry name" value="LRR_TYP"/>
    <property type="match status" value="3"/>
</dbReference>
<dbReference type="PANTHER" id="PTHR24373">
    <property type="entry name" value="SLIT RELATED LEUCINE-RICH REPEAT NEURONAL PROTEIN"/>
    <property type="match status" value="1"/>
</dbReference>
<dbReference type="PANTHER" id="PTHR24373:SF275">
    <property type="entry name" value="TIR DOMAIN-CONTAINING PROTEIN"/>
    <property type="match status" value="1"/>
</dbReference>
<dbReference type="STRING" id="74873.A0A084WNY3"/>
<dbReference type="InterPro" id="IPR032675">
    <property type="entry name" value="LRR_dom_sf"/>
</dbReference>
<proteinExistence type="predicted"/>
<dbReference type="EMBL" id="KE525360">
    <property type="protein sequence ID" value="KFB51927.1"/>
    <property type="molecule type" value="Genomic_DNA"/>
</dbReference>